<dbReference type="InterPro" id="IPR027463">
    <property type="entry name" value="AcrB_DN_DC_subdom"/>
</dbReference>
<feature type="transmembrane region" description="Helical" evidence="9">
    <location>
        <begin position="437"/>
        <end position="458"/>
    </location>
</feature>
<dbReference type="PANTHER" id="PTHR32063:SF76">
    <property type="entry name" value="EFFLUX PUMP MEMBRANE TRANSPORTER"/>
    <property type="match status" value="1"/>
</dbReference>
<comment type="caution">
    <text evidence="10">The sequence shown here is derived from an EMBL/GenBank/DDBJ whole genome shotgun (WGS) entry which is preliminary data.</text>
</comment>
<dbReference type="Gene3D" id="1.20.1640.10">
    <property type="entry name" value="Multidrug efflux transporter AcrB transmembrane domain"/>
    <property type="match status" value="2"/>
</dbReference>
<feature type="transmembrane region" description="Helical" evidence="9">
    <location>
        <begin position="874"/>
        <end position="892"/>
    </location>
</feature>
<dbReference type="SUPFAM" id="SSF82866">
    <property type="entry name" value="Multidrug efflux transporter AcrB transmembrane domain"/>
    <property type="match status" value="2"/>
</dbReference>
<dbReference type="Gene3D" id="3.30.2090.10">
    <property type="entry name" value="Multidrug efflux transporter AcrB TolC docking domain, DN and DC subdomains"/>
    <property type="match status" value="2"/>
</dbReference>
<evidence type="ECO:0000256" key="2">
    <source>
        <dbReference type="ARBA" id="ARBA00010942"/>
    </source>
</evidence>
<feature type="transmembrane region" description="Helical" evidence="9">
    <location>
        <begin position="395"/>
        <end position="416"/>
    </location>
</feature>
<evidence type="ECO:0000256" key="5">
    <source>
        <dbReference type="ARBA" id="ARBA00022519"/>
    </source>
</evidence>
<reference evidence="10 11" key="1">
    <citation type="journal article" date="2021" name="Sci. Rep.">
        <title>The distribution of antibiotic resistance genes in chicken gut microbiota commensals.</title>
        <authorList>
            <person name="Juricova H."/>
            <person name="Matiasovicova J."/>
            <person name="Kubasova T."/>
            <person name="Cejkova D."/>
            <person name="Rychlik I."/>
        </authorList>
    </citation>
    <scope>NUCLEOTIDE SEQUENCE [LARGE SCALE GENOMIC DNA]</scope>
    <source>
        <strain evidence="10 11">An537</strain>
    </source>
</reference>
<dbReference type="SUPFAM" id="SSF82693">
    <property type="entry name" value="Multidrug efflux transporter AcrB pore domain, PN1, PN2, PC1 and PC2 subdomains"/>
    <property type="match status" value="4"/>
</dbReference>
<evidence type="ECO:0000256" key="9">
    <source>
        <dbReference type="SAM" id="Phobius"/>
    </source>
</evidence>
<dbReference type="Gene3D" id="3.30.70.1440">
    <property type="entry name" value="Multidrug efflux transporter AcrB pore domain"/>
    <property type="match status" value="1"/>
</dbReference>
<dbReference type="InterPro" id="IPR001036">
    <property type="entry name" value="Acrflvin-R"/>
</dbReference>
<feature type="transmembrane region" description="Helical" evidence="9">
    <location>
        <begin position="470"/>
        <end position="497"/>
    </location>
</feature>
<evidence type="ECO:0000256" key="1">
    <source>
        <dbReference type="ARBA" id="ARBA00004429"/>
    </source>
</evidence>
<dbReference type="Pfam" id="PF00873">
    <property type="entry name" value="ACR_tran"/>
    <property type="match status" value="1"/>
</dbReference>
<dbReference type="Gene3D" id="3.30.70.1430">
    <property type="entry name" value="Multidrug efflux transporter AcrB pore domain"/>
    <property type="match status" value="2"/>
</dbReference>
<dbReference type="InterPro" id="IPR004764">
    <property type="entry name" value="MdtF-like"/>
</dbReference>
<feature type="transmembrane region" description="Helical" evidence="9">
    <location>
        <begin position="340"/>
        <end position="359"/>
    </location>
</feature>
<feature type="transmembrane region" description="Helical" evidence="9">
    <location>
        <begin position="1009"/>
        <end position="1035"/>
    </location>
</feature>
<evidence type="ECO:0000313" key="10">
    <source>
        <dbReference type="EMBL" id="MBM6912452.1"/>
    </source>
</evidence>
<keyword evidence="3" id="KW-0813">Transport</keyword>
<dbReference type="PRINTS" id="PR00702">
    <property type="entry name" value="ACRIFLAVINRP"/>
</dbReference>
<evidence type="ECO:0000313" key="11">
    <source>
        <dbReference type="Proteomes" id="UP000707138"/>
    </source>
</evidence>
<dbReference type="SUPFAM" id="SSF82714">
    <property type="entry name" value="Multidrug efflux transporter AcrB TolC docking domain, DN and DC subdomains"/>
    <property type="match status" value="2"/>
</dbReference>
<dbReference type="Gene3D" id="3.30.70.1320">
    <property type="entry name" value="Multidrug efflux transporter AcrB pore domain like"/>
    <property type="match status" value="1"/>
</dbReference>
<keyword evidence="8 9" id="KW-0472">Membrane</keyword>
<feature type="transmembrane region" description="Helical" evidence="9">
    <location>
        <begin position="899"/>
        <end position="919"/>
    </location>
</feature>
<accession>A0ABS2GG03</accession>
<comment type="similarity">
    <text evidence="2">Belongs to the resistance-nodulation-cell division (RND) (TC 2.A.6) family.</text>
</comment>
<feature type="transmembrane region" description="Helical" evidence="9">
    <location>
        <begin position="538"/>
        <end position="559"/>
    </location>
</feature>
<evidence type="ECO:0000256" key="6">
    <source>
        <dbReference type="ARBA" id="ARBA00022692"/>
    </source>
</evidence>
<comment type="subcellular location">
    <subcellularLocation>
        <location evidence="1">Cell inner membrane</location>
        <topology evidence="1">Multi-pass membrane protein</topology>
    </subcellularLocation>
</comment>
<name>A0ABS2GG03_9FIRM</name>
<keyword evidence="5" id="KW-0997">Cell inner membrane</keyword>
<proteinExistence type="inferred from homology"/>
<feature type="transmembrane region" description="Helical" evidence="9">
    <location>
        <begin position="931"/>
        <end position="955"/>
    </location>
</feature>
<dbReference type="NCBIfam" id="NF000282">
    <property type="entry name" value="RND_permease_1"/>
    <property type="match status" value="1"/>
</dbReference>
<dbReference type="PANTHER" id="PTHR32063">
    <property type="match status" value="1"/>
</dbReference>
<evidence type="ECO:0000256" key="8">
    <source>
        <dbReference type="ARBA" id="ARBA00023136"/>
    </source>
</evidence>
<keyword evidence="7 9" id="KW-1133">Transmembrane helix</keyword>
<protein>
    <submittedName>
        <fullName evidence="10">Multidrug efflux RND transporter permease subunit</fullName>
    </submittedName>
</protein>
<gene>
    <name evidence="10" type="ORF">H6A01_03785</name>
</gene>
<evidence type="ECO:0000256" key="7">
    <source>
        <dbReference type="ARBA" id="ARBA00022989"/>
    </source>
</evidence>
<dbReference type="NCBIfam" id="TIGR00915">
    <property type="entry name" value="2A0602"/>
    <property type="match status" value="1"/>
</dbReference>
<evidence type="ECO:0000256" key="3">
    <source>
        <dbReference type="ARBA" id="ARBA00022448"/>
    </source>
</evidence>
<evidence type="ECO:0000256" key="4">
    <source>
        <dbReference type="ARBA" id="ARBA00022475"/>
    </source>
</evidence>
<feature type="transmembrane region" description="Helical" evidence="9">
    <location>
        <begin position="366"/>
        <end position="383"/>
    </location>
</feature>
<dbReference type="EMBL" id="JACJLA010000005">
    <property type="protein sequence ID" value="MBM6912452.1"/>
    <property type="molecule type" value="Genomic_DNA"/>
</dbReference>
<dbReference type="RefSeq" id="WP_205087612.1">
    <property type="nucleotide sequence ID" value="NZ_JACJLA010000005.1"/>
</dbReference>
<keyword evidence="4" id="KW-1003">Cell membrane</keyword>
<dbReference type="Proteomes" id="UP000707138">
    <property type="component" value="Unassembled WGS sequence"/>
</dbReference>
<sequence>MSKFFISRPIFAIVISLIITLVGLLAMFTLPVARYPQITPPQVRVSAAYTGASAQVVSDTVASVIESQIIGVQNMDYMVSTSTSNGTYSLTVQFDQGTDADMDTVNTQNRVQRALAQLPTEVQTLGVTTTKSTGDMALVFSLKSPNGTYDQTFLKNYASNYMMDEIKSVNGVGSVQEFGSDFAMRIWLDPAKMSQLGVTVTDVTSAIQAQNKQAAAGTIGANPTPIEQQRTMPITVQGRLISPTEFGNIIVKKDVNGNLLHLKDIAKINLGSKDYSITAKSDGKPVAVFAVSLTNDANAIKTIGAIKKILEEQAKSLPPDMEYSVIVDNTMFVSASIEEVIHTFIEALILVALIVYIFLQSWRSTIIPMIAVPVSLLGTFAAFEVLDFTINTLTLFAMVLAIGLVVDDAIVVIEAVEYEMKVNGLHPKEAALAAMKNVQGPVIGIAFVLVSVFVPVSFMGGMTGILYKQFALTIAVSVVISAFIALTLTPALCATMLKPHVPGSQSNWLSRSLDRFNELLERFSDWYGFQLAKLARKLWLTVVALIAFVAIAAGVFRVLPTSFVPAEDNGYFMMAINLPPGASSSRTMQVIQDVSNFLQNDSDITEVAGVSGFDILSNAQQSSSGVMFATLADWSQRKGPTQGVEAKIGKVFGFAAHEPQATILALNPPPIPGLGSSGGFTMYLVNKVGDSPAKMMTVANSFLAEARKSPVFASVYTTYNDSTPTYNFDVNRDKAARDGVSVADIYTALQGFYGGIQVNDFNEFGKNYKVMIQADEKYRVSPEMNHFIYVRNSAGNMVSVDTYIMPKPTTSAATITRFNNYPAVKIGGSQNQGYSSGDAINALKAAAAVTLPQGYTYDWADQSREEVKSGSQTILILGMGIIFVFLVLAALYESWKVPFAVLFSIPSGIMGAALIPYLLNFTGRYNLANDIYLQIGLLTLVGLAAKNAILIIEYAKIRVEERGMRIVDAAIEAAKIRLRPILMTSLAFILGCIPLAISSGAGAGARVSMGITVVAGMTAATAFGIFVIPMLFIMIEKLGFGKKK</sequence>
<feature type="transmembrane region" description="Helical" evidence="9">
    <location>
        <begin position="976"/>
        <end position="997"/>
    </location>
</feature>
<feature type="transmembrane region" description="Helical" evidence="9">
    <location>
        <begin position="12"/>
        <end position="33"/>
    </location>
</feature>
<organism evidence="10 11">
    <name type="scientific">Veillonella magna</name>
    <dbReference type="NCBI Taxonomy" id="464322"/>
    <lineage>
        <taxon>Bacteria</taxon>
        <taxon>Bacillati</taxon>
        <taxon>Bacillota</taxon>
        <taxon>Negativicutes</taxon>
        <taxon>Veillonellales</taxon>
        <taxon>Veillonellaceae</taxon>
        <taxon>Veillonella</taxon>
    </lineage>
</organism>
<keyword evidence="6 9" id="KW-0812">Transmembrane</keyword>
<keyword evidence="11" id="KW-1185">Reference proteome</keyword>